<accession>A0A3S3RUN5</accession>
<sequence>MVQWMRHHKDDTDIYTESEENEAKEGTDECDENRTQNASNEIDPWDVEFLDVDLSTILDLINGAAFLKVKGLFDICCMKIYTLNKGKSSEEIRSMLRERCNFKEDKLQQISKKYEWLARND</sequence>
<dbReference type="InterPro" id="IPR016897">
    <property type="entry name" value="SKP1"/>
</dbReference>
<feature type="region of interest" description="Disordered" evidence="2">
    <location>
        <begin position="1"/>
        <end position="39"/>
    </location>
</feature>
<organism evidence="7 8">
    <name type="scientific">Dinothrombium tinctorium</name>
    <dbReference type="NCBI Taxonomy" id="1965070"/>
    <lineage>
        <taxon>Eukaryota</taxon>
        <taxon>Metazoa</taxon>
        <taxon>Ecdysozoa</taxon>
        <taxon>Arthropoda</taxon>
        <taxon>Chelicerata</taxon>
        <taxon>Arachnida</taxon>
        <taxon>Acari</taxon>
        <taxon>Acariformes</taxon>
        <taxon>Trombidiformes</taxon>
        <taxon>Prostigmata</taxon>
        <taxon>Anystina</taxon>
        <taxon>Parasitengona</taxon>
        <taxon>Trombidioidea</taxon>
        <taxon>Trombidiidae</taxon>
        <taxon>Dinothrombium</taxon>
    </lineage>
</organism>
<evidence type="ECO:0000256" key="1">
    <source>
        <dbReference type="PIRNR" id="PIRNR028729"/>
    </source>
</evidence>
<dbReference type="InterPro" id="IPR011333">
    <property type="entry name" value="SKP1/BTB/POZ_sf"/>
</dbReference>
<dbReference type="InterPro" id="IPR016072">
    <property type="entry name" value="Skp1_comp_dimer"/>
</dbReference>
<evidence type="ECO:0000313" key="7">
    <source>
        <dbReference type="EMBL" id="RWS04973.1"/>
    </source>
</evidence>
<dbReference type="Pfam" id="PF01466">
    <property type="entry name" value="Skp1"/>
    <property type="match status" value="1"/>
</dbReference>
<reference evidence="7 8" key="1">
    <citation type="journal article" date="2018" name="Gigascience">
        <title>Genomes of trombidid mites reveal novel predicted allergens and laterally-transferred genes associated with secondary metabolism.</title>
        <authorList>
            <person name="Dong X."/>
            <person name="Chaisiri K."/>
            <person name="Xia D."/>
            <person name="Armstrong S.D."/>
            <person name="Fang Y."/>
            <person name="Donnelly M.J."/>
            <person name="Kadowaki T."/>
            <person name="McGarry J.W."/>
            <person name="Darby A.C."/>
            <person name="Makepeace B.L."/>
        </authorList>
    </citation>
    <scope>NUCLEOTIDE SEQUENCE [LARGE SCALE GENOMIC DNA]</scope>
    <source>
        <strain evidence="7">UoL-WK</strain>
    </source>
</reference>
<dbReference type="STRING" id="1965070.A0A3S3RUN5"/>
<evidence type="ECO:0000259" key="3">
    <source>
        <dbReference type="Pfam" id="PF01466"/>
    </source>
</evidence>
<dbReference type="GO" id="GO:0006511">
    <property type="term" value="P:ubiquitin-dependent protein catabolic process"/>
    <property type="evidence" value="ECO:0007669"/>
    <property type="project" value="InterPro"/>
</dbReference>
<reference evidence="7" key="2">
    <citation type="submission" date="2018-11" db="EMBL/GenBank/DDBJ databases">
        <title>Trombidioid mite genomics.</title>
        <authorList>
            <person name="Dong X."/>
        </authorList>
    </citation>
    <scope>NUCLEOTIDE SEQUENCE</scope>
    <source>
        <strain evidence="7">UoL-WK</strain>
    </source>
</reference>
<evidence type="ECO:0000256" key="2">
    <source>
        <dbReference type="SAM" id="MobiDB-lite"/>
    </source>
</evidence>
<dbReference type="PANTHER" id="PTHR11165">
    <property type="entry name" value="SKP1"/>
    <property type="match status" value="1"/>
</dbReference>
<comment type="similarity">
    <text evidence="1">Belongs to the SKP1 family.</text>
</comment>
<evidence type="ECO:0000313" key="8">
    <source>
        <dbReference type="Proteomes" id="UP000285301"/>
    </source>
</evidence>
<dbReference type="PIRSF" id="PIRSF028729">
    <property type="entry name" value="E3_ubiquit_lig_SCF_Skp"/>
    <property type="match status" value="1"/>
</dbReference>
<dbReference type="EMBL" id="NCKU01005130">
    <property type="protein sequence ID" value="RWS04973.1"/>
    <property type="molecule type" value="Genomic_DNA"/>
</dbReference>
<keyword evidence="8" id="KW-1185">Reference proteome</keyword>
<protein>
    <recommendedName>
        <fullName evidence="3">SKP1 component dimerisation domain-containing protein</fullName>
    </recommendedName>
</protein>
<comment type="pathway">
    <text evidence="1">Protein modification; protein ubiquitination.</text>
</comment>
<keyword evidence="1" id="KW-0833">Ubl conjugation pathway</keyword>
<dbReference type="Gene3D" id="3.30.710.10">
    <property type="entry name" value="Potassium Channel Kv1.1, Chain A"/>
    <property type="match status" value="1"/>
</dbReference>
<evidence type="ECO:0000313" key="5">
    <source>
        <dbReference type="EMBL" id="RWS01554.1"/>
    </source>
</evidence>
<dbReference type="GO" id="GO:0016567">
    <property type="term" value="P:protein ubiquitination"/>
    <property type="evidence" value="ECO:0007669"/>
    <property type="project" value="UniProtKB-UniPathway"/>
</dbReference>
<comment type="caution">
    <text evidence="7">The sequence shown here is derived from an EMBL/GenBank/DDBJ whole genome shotgun (WGS) entry which is preliminary data.</text>
</comment>
<dbReference type="SUPFAM" id="SSF81382">
    <property type="entry name" value="Skp1 dimerisation domain-like"/>
    <property type="match status" value="1"/>
</dbReference>
<evidence type="ECO:0000313" key="6">
    <source>
        <dbReference type="EMBL" id="RWS02896.1"/>
    </source>
</evidence>
<dbReference type="EMBL" id="NCKU01007092">
    <property type="protein sequence ID" value="RWS02896.1"/>
    <property type="molecule type" value="Genomic_DNA"/>
</dbReference>
<proteinExistence type="inferred from homology"/>
<dbReference type="UniPathway" id="UPA00143"/>
<dbReference type="AlphaFoldDB" id="A0A3S3RUN5"/>
<evidence type="ECO:0000313" key="4">
    <source>
        <dbReference type="EMBL" id="RWS01550.1"/>
    </source>
</evidence>
<dbReference type="OrthoDB" id="2342932at2759"/>
<dbReference type="EMBL" id="NCKU01008989">
    <property type="protein sequence ID" value="RWS01550.1"/>
    <property type="molecule type" value="Genomic_DNA"/>
</dbReference>
<gene>
    <name evidence="7" type="ORF">B4U79_16363</name>
    <name evidence="6" type="ORF">B4U79_16571</name>
    <name evidence="5" type="ORF">B4U79_16717</name>
    <name evidence="4" type="ORF">B4U79_16718</name>
</gene>
<feature type="domain" description="SKP1 component dimerisation" evidence="3">
    <location>
        <begin position="70"/>
        <end position="116"/>
    </location>
</feature>
<dbReference type="InterPro" id="IPR036296">
    <property type="entry name" value="SKP1-like_dim_sf"/>
</dbReference>
<name>A0A3S3RUN5_9ACAR</name>
<dbReference type="Proteomes" id="UP000285301">
    <property type="component" value="Unassembled WGS sequence"/>
</dbReference>
<dbReference type="EMBL" id="NCKU01008983">
    <property type="protein sequence ID" value="RWS01554.1"/>
    <property type="molecule type" value="Genomic_DNA"/>
</dbReference>